<feature type="non-terminal residue" evidence="1">
    <location>
        <position position="1"/>
    </location>
</feature>
<gene>
    <name evidence="1" type="ORF">PMAYCL1PPCAC_11702</name>
</gene>
<dbReference type="AlphaFoldDB" id="A0AAN5CF67"/>
<comment type="caution">
    <text evidence="1">The sequence shown here is derived from an EMBL/GenBank/DDBJ whole genome shotgun (WGS) entry which is preliminary data.</text>
</comment>
<proteinExistence type="predicted"/>
<evidence type="ECO:0000313" key="2">
    <source>
        <dbReference type="Proteomes" id="UP001328107"/>
    </source>
</evidence>
<reference evidence="2" key="1">
    <citation type="submission" date="2022-10" db="EMBL/GenBank/DDBJ databases">
        <title>Genome assembly of Pristionchus species.</title>
        <authorList>
            <person name="Yoshida K."/>
            <person name="Sommer R.J."/>
        </authorList>
    </citation>
    <scope>NUCLEOTIDE SEQUENCE [LARGE SCALE GENOMIC DNA]</scope>
    <source>
        <strain evidence="2">RS5460</strain>
    </source>
</reference>
<accession>A0AAN5CF67</accession>
<evidence type="ECO:0000313" key="1">
    <source>
        <dbReference type="EMBL" id="GMR41507.1"/>
    </source>
</evidence>
<dbReference type="Proteomes" id="UP001328107">
    <property type="component" value="Unassembled WGS sequence"/>
</dbReference>
<name>A0AAN5CF67_9BILA</name>
<protein>
    <submittedName>
        <fullName evidence="1">Uncharacterized protein</fullName>
    </submittedName>
</protein>
<keyword evidence="2" id="KW-1185">Reference proteome</keyword>
<organism evidence="1 2">
    <name type="scientific">Pristionchus mayeri</name>
    <dbReference type="NCBI Taxonomy" id="1317129"/>
    <lineage>
        <taxon>Eukaryota</taxon>
        <taxon>Metazoa</taxon>
        <taxon>Ecdysozoa</taxon>
        <taxon>Nematoda</taxon>
        <taxon>Chromadorea</taxon>
        <taxon>Rhabditida</taxon>
        <taxon>Rhabditina</taxon>
        <taxon>Diplogasteromorpha</taxon>
        <taxon>Diplogasteroidea</taxon>
        <taxon>Neodiplogasteridae</taxon>
        <taxon>Pristionchus</taxon>
    </lineage>
</organism>
<feature type="non-terminal residue" evidence="1">
    <location>
        <position position="112"/>
    </location>
</feature>
<sequence length="112" mass="12706">EEVMVDLARWMGEYSDGKKSATRSVCHFLKWIMDKVYTDPSASLQVTAGCEKSTKGFRIVPPSSIQTLAKFWKAHFVASDSHSIKDISELITLHLKNYLDKNRSEVGRKAEK</sequence>
<dbReference type="EMBL" id="BTRK01000003">
    <property type="protein sequence ID" value="GMR41507.1"/>
    <property type="molecule type" value="Genomic_DNA"/>
</dbReference>